<organism evidence="7 8">
    <name type="scientific">Nocardioides lianchengensis</name>
    <dbReference type="NCBI Taxonomy" id="1045774"/>
    <lineage>
        <taxon>Bacteria</taxon>
        <taxon>Bacillati</taxon>
        <taxon>Actinomycetota</taxon>
        <taxon>Actinomycetes</taxon>
        <taxon>Propionibacteriales</taxon>
        <taxon>Nocardioidaceae</taxon>
        <taxon>Nocardioides</taxon>
    </lineage>
</organism>
<proteinExistence type="predicted"/>
<evidence type="ECO:0000256" key="5">
    <source>
        <dbReference type="ARBA" id="ARBA00023136"/>
    </source>
</evidence>
<keyword evidence="5" id="KW-0472">Membrane</keyword>
<evidence type="ECO:0000313" key="7">
    <source>
        <dbReference type="EMBL" id="SDC37683.1"/>
    </source>
</evidence>
<accession>A0A1G6L3E6</accession>
<dbReference type="GO" id="GO:0005886">
    <property type="term" value="C:plasma membrane"/>
    <property type="evidence" value="ECO:0007669"/>
    <property type="project" value="UniProtKB-SubCell"/>
</dbReference>
<keyword evidence="3" id="KW-0812">Transmembrane</keyword>
<dbReference type="PANTHER" id="PTHR36115:SF6">
    <property type="entry name" value="PROLINE-RICH ANTIGEN HOMOLOG"/>
    <property type="match status" value="1"/>
</dbReference>
<dbReference type="STRING" id="1045774.SAMN05421872_102100"/>
<keyword evidence="4" id="KW-1133">Transmembrane helix</keyword>
<dbReference type="PANTHER" id="PTHR36115">
    <property type="entry name" value="PROLINE-RICH ANTIGEN HOMOLOG-RELATED"/>
    <property type="match status" value="1"/>
</dbReference>
<comment type="subcellular location">
    <subcellularLocation>
        <location evidence="1">Cell membrane</location>
        <topology evidence="1">Multi-pass membrane protein</topology>
    </subcellularLocation>
</comment>
<evidence type="ECO:0000313" key="8">
    <source>
        <dbReference type="Proteomes" id="UP000199034"/>
    </source>
</evidence>
<protein>
    <submittedName>
        <fullName evidence="7">RDD family protein</fullName>
    </submittedName>
</protein>
<evidence type="ECO:0000259" key="6">
    <source>
        <dbReference type="Pfam" id="PF06271"/>
    </source>
</evidence>
<dbReference type="InterPro" id="IPR010432">
    <property type="entry name" value="RDD"/>
</dbReference>
<gene>
    <name evidence="7" type="ORF">SAMN05421872_102100</name>
</gene>
<evidence type="ECO:0000256" key="3">
    <source>
        <dbReference type="ARBA" id="ARBA00022692"/>
    </source>
</evidence>
<keyword evidence="2" id="KW-1003">Cell membrane</keyword>
<dbReference type="InterPro" id="IPR051791">
    <property type="entry name" value="Pra-immunoreactive"/>
</dbReference>
<dbReference type="Proteomes" id="UP000199034">
    <property type="component" value="Unassembled WGS sequence"/>
</dbReference>
<reference evidence="7 8" key="1">
    <citation type="submission" date="2016-10" db="EMBL/GenBank/DDBJ databases">
        <authorList>
            <person name="de Groot N.N."/>
        </authorList>
    </citation>
    <scope>NUCLEOTIDE SEQUENCE [LARGE SCALE GENOMIC DNA]</scope>
    <source>
        <strain evidence="7 8">CGMCC 4.6858</strain>
    </source>
</reference>
<evidence type="ECO:0000256" key="2">
    <source>
        <dbReference type="ARBA" id="ARBA00022475"/>
    </source>
</evidence>
<sequence length="94" mass="10448">MLVTLGVLVTLAFWIWNTCVRQGRTGATLGKSHLGIRVLKESAGRPTGAGQTLVRCLAHYVDSLVCYLGWLWPLWDDKRQTTGDKFMSTVVVLN</sequence>
<name>A0A1G6L3E6_9ACTN</name>
<keyword evidence="8" id="KW-1185">Reference proteome</keyword>
<feature type="domain" description="RDD" evidence="6">
    <location>
        <begin position="4"/>
        <end position="87"/>
    </location>
</feature>
<dbReference type="Pfam" id="PF06271">
    <property type="entry name" value="RDD"/>
    <property type="match status" value="1"/>
</dbReference>
<dbReference type="AlphaFoldDB" id="A0A1G6L3E6"/>
<dbReference type="EMBL" id="FMZM01000002">
    <property type="protein sequence ID" value="SDC37683.1"/>
    <property type="molecule type" value="Genomic_DNA"/>
</dbReference>
<evidence type="ECO:0000256" key="1">
    <source>
        <dbReference type="ARBA" id="ARBA00004651"/>
    </source>
</evidence>
<evidence type="ECO:0000256" key="4">
    <source>
        <dbReference type="ARBA" id="ARBA00022989"/>
    </source>
</evidence>